<dbReference type="InterPro" id="IPR002549">
    <property type="entry name" value="AI-2E-like"/>
</dbReference>
<feature type="transmembrane region" description="Helical" evidence="8">
    <location>
        <begin position="260"/>
        <end position="283"/>
    </location>
</feature>
<comment type="similarity">
    <text evidence="2">Belongs to the autoinducer-2 exporter (AI-2E) (TC 2.A.86) family.</text>
</comment>
<protein>
    <recommendedName>
        <fullName evidence="11">AI-2E family transporter</fullName>
    </recommendedName>
</protein>
<keyword evidence="3" id="KW-0813">Transport</keyword>
<keyword evidence="4" id="KW-1003">Cell membrane</keyword>
<feature type="transmembrane region" description="Helical" evidence="8">
    <location>
        <begin position="156"/>
        <end position="177"/>
    </location>
</feature>
<feature type="transmembrane region" description="Helical" evidence="8">
    <location>
        <begin position="295"/>
        <end position="319"/>
    </location>
</feature>
<evidence type="ECO:0000256" key="5">
    <source>
        <dbReference type="ARBA" id="ARBA00022692"/>
    </source>
</evidence>
<reference evidence="10" key="2">
    <citation type="submission" date="2011-06" db="EMBL/GenBank/DDBJ databases">
        <title>The complete genome of Flexistipes sinusarabici DSM 4947.</title>
        <authorList>
            <person name="Lucas S."/>
            <person name="Han J."/>
            <person name="Lapidus A."/>
            <person name="Bruce D."/>
            <person name="Goodwin L."/>
            <person name="Pitluck S."/>
            <person name="Peters L."/>
            <person name="Kyrpides N."/>
            <person name="Mavromatis K."/>
            <person name="Ivanova N."/>
            <person name="Mikhailova N."/>
            <person name="Chertkov O."/>
            <person name="Detter J.C."/>
            <person name="Tapia R."/>
            <person name="Han C."/>
            <person name="Land M."/>
            <person name="Hauser L."/>
            <person name="Markowitz V."/>
            <person name="Cheng J.-F."/>
            <person name="Hugenholtz P."/>
            <person name="Woyke T."/>
            <person name="Wu D."/>
            <person name="Spring S."/>
            <person name="Schroeder M."/>
            <person name="Brambilla E."/>
            <person name="Klenk H.-P."/>
            <person name="Eisen J.A."/>
        </authorList>
    </citation>
    <scope>NUCLEOTIDE SEQUENCE [LARGE SCALE GENOMIC DNA]</scope>
    <source>
        <strain evidence="10">DSM 4947 / MAS 10</strain>
    </source>
</reference>
<dbReference type="RefSeq" id="WP_013886666.1">
    <property type="nucleotide sequence ID" value="NC_015672.1"/>
</dbReference>
<dbReference type="EMBL" id="CP002858">
    <property type="protein sequence ID" value="AEI15186.1"/>
    <property type="molecule type" value="Genomic_DNA"/>
</dbReference>
<dbReference type="OrthoDB" id="5416941at2"/>
<keyword evidence="6 8" id="KW-1133">Transmembrane helix</keyword>
<proteinExistence type="inferred from homology"/>
<dbReference type="KEGG" id="fsi:Flexsi_1536"/>
<evidence type="ECO:0000256" key="1">
    <source>
        <dbReference type="ARBA" id="ARBA00004651"/>
    </source>
</evidence>
<gene>
    <name evidence="9" type="ordered locus">Flexsi_1536</name>
</gene>
<dbReference type="AlphaFoldDB" id="F8E8R3"/>
<evidence type="ECO:0000256" key="6">
    <source>
        <dbReference type="ARBA" id="ARBA00022989"/>
    </source>
</evidence>
<dbReference type="PANTHER" id="PTHR21716">
    <property type="entry name" value="TRANSMEMBRANE PROTEIN"/>
    <property type="match status" value="1"/>
</dbReference>
<keyword evidence="10" id="KW-1185">Reference proteome</keyword>
<dbReference type="eggNOG" id="COG0628">
    <property type="taxonomic scope" value="Bacteria"/>
</dbReference>
<accession>F8E8R3</accession>
<reference evidence="9 10" key="1">
    <citation type="journal article" date="2011" name="Stand. Genomic Sci.">
        <title>Genome sequence of the moderately thermophilic halophile Flexistipes sinusarabici strain (MAS10).</title>
        <authorList>
            <person name="Lapidus A."/>
            <person name="Chertkov O."/>
            <person name="Nolan M."/>
            <person name="Lucas S."/>
            <person name="Hammon N."/>
            <person name="Deshpande S."/>
            <person name="Cheng J.F."/>
            <person name="Tapia R."/>
            <person name="Han C."/>
            <person name="Goodwin L."/>
            <person name="Pitluck S."/>
            <person name="Liolios K."/>
            <person name="Pagani I."/>
            <person name="Ivanova N."/>
            <person name="Huntemann M."/>
            <person name="Mavromatis K."/>
            <person name="Mikhailova N."/>
            <person name="Pati A."/>
            <person name="Chen A."/>
            <person name="Palaniappan K."/>
            <person name="Land M."/>
            <person name="Hauser L."/>
            <person name="Brambilla E.M."/>
            <person name="Rohde M."/>
            <person name="Abt B."/>
            <person name="Spring S."/>
            <person name="Goker M."/>
            <person name="Bristow J."/>
            <person name="Eisen J.A."/>
            <person name="Markowitz V."/>
            <person name="Hugenholtz P."/>
            <person name="Kyrpides N.C."/>
            <person name="Klenk H.P."/>
            <person name="Woyke T."/>
        </authorList>
    </citation>
    <scope>NUCLEOTIDE SEQUENCE [LARGE SCALE GENOMIC DNA]</scope>
    <source>
        <strain evidence="10">DSM 4947 / MAS 10</strain>
    </source>
</reference>
<evidence type="ECO:0000256" key="7">
    <source>
        <dbReference type="ARBA" id="ARBA00023136"/>
    </source>
</evidence>
<dbReference type="HOGENOM" id="CLU_031275_8_0_0"/>
<name>F8E8R3_FLESM</name>
<evidence type="ECO:0000256" key="3">
    <source>
        <dbReference type="ARBA" id="ARBA00022448"/>
    </source>
</evidence>
<organism evidence="9 10">
    <name type="scientific">Flexistipes sinusarabici (strain ATCC 49648 / DSM 4947 / MAS 10)</name>
    <dbReference type="NCBI Taxonomy" id="717231"/>
    <lineage>
        <taxon>Bacteria</taxon>
        <taxon>Pseudomonadati</taxon>
        <taxon>Deferribacterota</taxon>
        <taxon>Deferribacteres</taxon>
        <taxon>Deferribacterales</taxon>
        <taxon>Flexistipitaceae</taxon>
        <taxon>Flexistipes</taxon>
    </lineage>
</organism>
<evidence type="ECO:0000313" key="9">
    <source>
        <dbReference type="EMBL" id="AEI15186.1"/>
    </source>
</evidence>
<sequence>MRDMFRQWYKKYFSDPQIIVLIVILLLGLLFVVFLGEYLAPVIAAVVIAYLLESFVVFFERMKVPRLMAVIFVFIFFMTCFLLIILILLPNLTREVMQLIQQLPAMIRSVQSEVTKLLQKYPDIISEGQIAQLSDYLVQLASEYGRKLLSYSLSSFRSFVGIIVYMILVPILVFFFLKDKNRIIGWFTSYLPDNSGLAAQVWKDVNVQISRYVRGKMIEVVILWFGTYVVFSTMQVEFAMLLSVFVGLSCIIPYIGAAVLYIPIIIIALFQWGLTSQFLYIIIAYSIIQLIDGNLLAPLLLAGVVHIHPIAIIVAILVFGGVWGVWGLFFAIPLATLIHVIIKVWINQIIEEDAHKSTAGQ</sequence>
<dbReference type="GO" id="GO:0055085">
    <property type="term" value="P:transmembrane transport"/>
    <property type="evidence" value="ECO:0007669"/>
    <property type="project" value="TreeGrafter"/>
</dbReference>
<dbReference type="Pfam" id="PF01594">
    <property type="entry name" value="AI-2E_transport"/>
    <property type="match status" value="1"/>
</dbReference>
<evidence type="ECO:0008006" key="11">
    <source>
        <dbReference type="Google" id="ProtNLM"/>
    </source>
</evidence>
<feature type="transmembrane region" description="Helical" evidence="8">
    <location>
        <begin position="325"/>
        <end position="346"/>
    </location>
</feature>
<evidence type="ECO:0000256" key="8">
    <source>
        <dbReference type="SAM" id="Phobius"/>
    </source>
</evidence>
<evidence type="ECO:0000256" key="2">
    <source>
        <dbReference type="ARBA" id="ARBA00009773"/>
    </source>
</evidence>
<feature type="transmembrane region" description="Helical" evidence="8">
    <location>
        <begin position="12"/>
        <end position="32"/>
    </location>
</feature>
<dbReference type="Proteomes" id="UP000006621">
    <property type="component" value="Chromosome"/>
</dbReference>
<keyword evidence="5 8" id="KW-0812">Transmembrane</keyword>
<feature type="transmembrane region" description="Helical" evidence="8">
    <location>
        <begin position="221"/>
        <end position="254"/>
    </location>
</feature>
<dbReference type="GO" id="GO:0005886">
    <property type="term" value="C:plasma membrane"/>
    <property type="evidence" value="ECO:0007669"/>
    <property type="project" value="UniProtKB-SubCell"/>
</dbReference>
<keyword evidence="7 8" id="KW-0472">Membrane</keyword>
<evidence type="ECO:0000313" key="10">
    <source>
        <dbReference type="Proteomes" id="UP000006621"/>
    </source>
</evidence>
<feature type="transmembrane region" description="Helical" evidence="8">
    <location>
        <begin position="38"/>
        <end position="59"/>
    </location>
</feature>
<feature type="transmembrane region" description="Helical" evidence="8">
    <location>
        <begin position="66"/>
        <end position="89"/>
    </location>
</feature>
<comment type="subcellular location">
    <subcellularLocation>
        <location evidence="1">Cell membrane</location>
        <topology evidence="1">Multi-pass membrane protein</topology>
    </subcellularLocation>
</comment>
<evidence type="ECO:0000256" key="4">
    <source>
        <dbReference type="ARBA" id="ARBA00022475"/>
    </source>
</evidence>
<dbReference type="PANTHER" id="PTHR21716:SF53">
    <property type="entry name" value="PERMEASE PERM-RELATED"/>
    <property type="match status" value="1"/>
</dbReference>
<dbReference type="STRING" id="717231.Flexsi_1536"/>